<dbReference type="AlphaFoldDB" id="A0A851ZB21"/>
<dbReference type="GO" id="GO:0003899">
    <property type="term" value="F:DNA-directed RNA polymerase activity"/>
    <property type="evidence" value="ECO:0007669"/>
    <property type="project" value="InterPro"/>
</dbReference>
<keyword evidence="6" id="KW-1185">Reference proteome</keyword>
<evidence type="ECO:0000256" key="2">
    <source>
        <dbReference type="ARBA" id="ARBA00044677"/>
    </source>
</evidence>
<dbReference type="Proteomes" id="UP000648918">
    <property type="component" value="Unassembled WGS sequence"/>
</dbReference>
<evidence type="ECO:0000256" key="1">
    <source>
        <dbReference type="ARBA" id="ARBA00009762"/>
    </source>
</evidence>
<evidence type="ECO:0000313" key="6">
    <source>
        <dbReference type="Proteomes" id="UP000648918"/>
    </source>
</evidence>
<organism evidence="5 6">
    <name type="scientific">Halcyon senegalensis</name>
    <dbReference type="NCBI Taxonomy" id="342381"/>
    <lineage>
        <taxon>Eukaryota</taxon>
        <taxon>Metazoa</taxon>
        <taxon>Chordata</taxon>
        <taxon>Craniata</taxon>
        <taxon>Vertebrata</taxon>
        <taxon>Euteleostomi</taxon>
        <taxon>Archelosauria</taxon>
        <taxon>Archosauria</taxon>
        <taxon>Dinosauria</taxon>
        <taxon>Saurischia</taxon>
        <taxon>Theropoda</taxon>
        <taxon>Coelurosauria</taxon>
        <taxon>Aves</taxon>
        <taxon>Neognathae</taxon>
        <taxon>Neoaves</taxon>
        <taxon>Telluraves</taxon>
        <taxon>Coraciimorphae</taxon>
        <taxon>Coraciiformes</taxon>
        <taxon>Alcedinidae</taxon>
        <taxon>Halcyon</taxon>
    </lineage>
</organism>
<evidence type="ECO:0000313" key="5">
    <source>
        <dbReference type="EMBL" id="NXD88234.1"/>
    </source>
</evidence>
<name>A0A851ZB21_9AVES</name>
<comment type="catalytic activity">
    <reaction evidence="2">
        <text>ssDNA + n NTP = ssDNA/pppN(pN)n-1 hybrid + (n-1) diphosphate.</text>
        <dbReference type="EC" id="2.7.7.102"/>
    </reaction>
</comment>
<feature type="non-terminal residue" evidence="5">
    <location>
        <position position="285"/>
    </location>
</feature>
<dbReference type="Gene3D" id="3.90.920.10">
    <property type="entry name" value="DNA primase, PRIM domain"/>
    <property type="match status" value="1"/>
</dbReference>
<dbReference type="PANTHER" id="PTHR10536">
    <property type="entry name" value="DNA PRIMASE SMALL SUBUNIT"/>
    <property type="match status" value="1"/>
</dbReference>
<sequence>EDLGVRHRLWVYSGRRGVHCWVCDDAVRKWSPALRAAAVEYLTLVKVGAWGAGHPLPSPMKTDGRCAPRVEQILGGLHRGGAGPAASTVSLDPRAQHREPLQGEFPKKRDSVQRWELLKGRMERTRVSDCGAAPGGWECCPPAPPDPPIPPQRVVGAGRSYADWEIMLQFCFPRLDINVSKGVGHLLKSPFSVHPKTGRISVPLDLQRLDQFDPFAVPTISSLCHELDTAGDDREPEDGAETEPKRRARDYKKTSLAPYVRVFEQFVEEMERARRGELLRRSGES</sequence>
<comment type="caution">
    <text evidence="5">The sequence shown here is derived from an EMBL/GenBank/DDBJ whole genome shotgun (WGS) entry which is preliminary data.</text>
</comment>
<accession>A0A851ZB21</accession>
<feature type="non-terminal residue" evidence="5">
    <location>
        <position position="1"/>
    </location>
</feature>
<reference evidence="5" key="1">
    <citation type="submission" date="2019-09" db="EMBL/GenBank/DDBJ databases">
        <title>Bird 10,000 Genomes (B10K) Project - Family phase.</title>
        <authorList>
            <person name="Zhang G."/>
        </authorList>
    </citation>
    <scope>NUCLEOTIDE SEQUENCE</scope>
    <source>
        <strain evidence="5">B10K-DU-024-03</strain>
        <tissue evidence="5">Muscle</tissue>
    </source>
</reference>
<dbReference type="Pfam" id="PF01896">
    <property type="entry name" value="DNA_primase_S"/>
    <property type="match status" value="1"/>
</dbReference>
<dbReference type="EC" id="2.7.7.102" evidence="3"/>
<evidence type="ECO:0000256" key="3">
    <source>
        <dbReference type="ARBA" id="ARBA00044768"/>
    </source>
</evidence>
<feature type="region of interest" description="Disordered" evidence="4">
    <location>
        <begin position="227"/>
        <end position="250"/>
    </location>
</feature>
<dbReference type="OrthoDB" id="19606at2759"/>
<dbReference type="EMBL" id="WBNJ01001085">
    <property type="protein sequence ID" value="NXD88234.1"/>
    <property type="molecule type" value="Genomic_DNA"/>
</dbReference>
<dbReference type="SUPFAM" id="SSF56747">
    <property type="entry name" value="Prim-pol domain"/>
    <property type="match status" value="1"/>
</dbReference>
<evidence type="ECO:0000256" key="4">
    <source>
        <dbReference type="SAM" id="MobiDB-lite"/>
    </source>
</evidence>
<gene>
    <name evidence="5" type="primary">Prim1</name>
    <name evidence="5" type="ORF">HALSEN_R08336</name>
</gene>
<dbReference type="GO" id="GO:0006269">
    <property type="term" value="P:DNA replication, synthesis of primer"/>
    <property type="evidence" value="ECO:0007669"/>
    <property type="project" value="InterPro"/>
</dbReference>
<comment type="similarity">
    <text evidence="1">Belongs to the eukaryotic-type primase small subunit family.</text>
</comment>
<protein>
    <recommendedName>
        <fullName evidence="3">DNA primase AEP</fullName>
        <ecNumber evidence="3">2.7.7.102</ecNumber>
    </recommendedName>
</protein>
<dbReference type="InterPro" id="IPR002755">
    <property type="entry name" value="DNA_primase_S"/>
</dbReference>
<proteinExistence type="inferred from homology"/>